<dbReference type="Proteomes" id="UP000281604">
    <property type="component" value="Unassembled WGS sequence"/>
</dbReference>
<evidence type="ECO:0000313" key="2">
    <source>
        <dbReference type="EMBL" id="RMP09967.1"/>
    </source>
</evidence>
<proteinExistence type="predicted"/>
<keyword evidence="1" id="KW-0472">Membrane</keyword>
<reference evidence="2 3" key="1">
    <citation type="submission" date="2018-08" db="EMBL/GenBank/DDBJ databases">
        <title>Recombination of ecologically and evolutionarily significant loci maintains genetic cohesion in the Pseudomonas syringae species complex.</title>
        <authorList>
            <person name="Dillon M."/>
            <person name="Thakur S."/>
            <person name="Almeida R.N.D."/>
            <person name="Weir B.S."/>
            <person name="Guttman D.S."/>
        </authorList>
    </citation>
    <scope>NUCLEOTIDE SEQUENCE [LARGE SCALE GENOMIC DNA]</scope>
    <source>
        <strain evidence="2 3">ICMP 3706</strain>
    </source>
</reference>
<sequence>MNSRVWQPYADRWRRLSGRVRVVRAGLSIRETRLLSIGALVLCCLVTWLLMVQPALKKITYWQAQTPVLSAQAETLETLLKQVSVPQRRTGPQDLQPALQRSLEAFGLWSYCQLEHDGEGAERSWQLAFDHAPADAVIGWLLEQPQLFSLHIKDASLQRAGEDAQDLTGHLSGVVRMDQAPSAKEA</sequence>
<dbReference type="GO" id="GO:0015627">
    <property type="term" value="C:type II protein secretion system complex"/>
    <property type="evidence" value="ECO:0007669"/>
    <property type="project" value="InterPro"/>
</dbReference>
<protein>
    <submittedName>
        <fullName evidence="2">Proteinral secretion pathway protein GspM</fullName>
    </submittedName>
</protein>
<gene>
    <name evidence="2" type="ORF">ALQ30_00649</name>
</gene>
<dbReference type="Pfam" id="PF04612">
    <property type="entry name" value="T2SSM"/>
    <property type="match status" value="1"/>
</dbReference>
<name>A0A3M4ASS6_9PSED</name>
<organism evidence="2 3">
    <name type="scientific">Pseudomonas syringae pv. persicae</name>
    <dbReference type="NCBI Taxonomy" id="237306"/>
    <lineage>
        <taxon>Bacteria</taxon>
        <taxon>Pseudomonadati</taxon>
        <taxon>Pseudomonadota</taxon>
        <taxon>Gammaproteobacteria</taxon>
        <taxon>Pseudomonadales</taxon>
        <taxon>Pseudomonadaceae</taxon>
        <taxon>Pseudomonas</taxon>
    </lineage>
</organism>
<dbReference type="InterPro" id="IPR007690">
    <property type="entry name" value="T2SS_GspM"/>
</dbReference>
<evidence type="ECO:0000313" key="3">
    <source>
        <dbReference type="Proteomes" id="UP000281604"/>
    </source>
</evidence>
<keyword evidence="1" id="KW-1133">Transmembrane helix</keyword>
<feature type="transmembrane region" description="Helical" evidence="1">
    <location>
        <begin position="34"/>
        <end position="52"/>
    </location>
</feature>
<dbReference type="GO" id="GO:0015628">
    <property type="term" value="P:protein secretion by the type II secretion system"/>
    <property type="evidence" value="ECO:0007669"/>
    <property type="project" value="InterPro"/>
</dbReference>
<dbReference type="AlphaFoldDB" id="A0A3M4ASS6"/>
<comment type="caution">
    <text evidence="2">The sequence shown here is derived from an EMBL/GenBank/DDBJ whole genome shotgun (WGS) entry which is preliminary data.</text>
</comment>
<dbReference type="EMBL" id="RBQE01000185">
    <property type="protein sequence ID" value="RMP09967.1"/>
    <property type="molecule type" value="Genomic_DNA"/>
</dbReference>
<keyword evidence="1" id="KW-0812">Transmembrane</keyword>
<accession>A0A3M4ASS6</accession>
<evidence type="ECO:0000256" key="1">
    <source>
        <dbReference type="SAM" id="Phobius"/>
    </source>
</evidence>